<dbReference type="SUPFAM" id="SSF55347">
    <property type="entry name" value="Glyceraldehyde-3-phosphate dehydrogenase-like, C-terminal domain"/>
    <property type="match status" value="1"/>
</dbReference>
<dbReference type="Proteomes" id="UP000248039">
    <property type="component" value="Unassembled WGS sequence"/>
</dbReference>
<accession>A0A2V4P4D6</accession>
<evidence type="ECO:0000313" key="3">
    <source>
        <dbReference type="EMBL" id="PYC84430.1"/>
    </source>
</evidence>
<dbReference type="Pfam" id="PF01408">
    <property type="entry name" value="GFO_IDH_MocA"/>
    <property type="match status" value="1"/>
</dbReference>
<dbReference type="EMBL" id="PYBW01000025">
    <property type="protein sequence ID" value="PYC84430.1"/>
    <property type="molecule type" value="Genomic_DNA"/>
</dbReference>
<keyword evidence="4" id="KW-1185">Reference proteome</keyword>
<sequence length="296" mass="30557">MGRHHARALRALDGVQLVGVVDPAGDPQGAVHGTPVYAELAGLLARGVDYAVVACPTGAHEQVGLALADHGVAALIEKPLGGSARAAERLVRAFEGRGLVAAVGHVERFQPVLRELRRGLPELGRLGQLVTSRQVPLGGRAAQTGVVQDLATHDLDLVRWLTGREYAWLAARTVRRPGAAVESAAAVLGELAGGLLVSHHVGRLGTVRERTVAVTGEHGRLVADLLTGTLLRAGPAGERLTRVPAAPDALTAQHRAFAAAVAGLGGQPVPLREGLRAVELAESVLARAAVSEGVVV</sequence>
<dbReference type="SUPFAM" id="SSF51735">
    <property type="entry name" value="NAD(P)-binding Rossmann-fold domains"/>
    <property type="match status" value="1"/>
</dbReference>
<dbReference type="InterPro" id="IPR055170">
    <property type="entry name" value="GFO_IDH_MocA-like_dom"/>
</dbReference>
<evidence type="ECO:0000259" key="2">
    <source>
        <dbReference type="Pfam" id="PF22725"/>
    </source>
</evidence>
<gene>
    <name evidence="3" type="ORF">C7C46_07725</name>
</gene>
<dbReference type="GO" id="GO:0000166">
    <property type="term" value="F:nucleotide binding"/>
    <property type="evidence" value="ECO:0007669"/>
    <property type="project" value="InterPro"/>
</dbReference>
<comment type="caution">
    <text evidence="3">The sequence shown here is derived from an EMBL/GenBank/DDBJ whole genome shotgun (WGS) entry which is preliminary data.</text>
</comment>
<dbReference type="OrthoDB" id="179913at2"/>
<dbReference type="InterPro" id="IPR036291">
    <property type="entry name" value="NAD(P)-bd_dom_sf"/>
</dbReference>
<dbReference type="PANTHER" id="PTHR43377">
    <property type="entry name" value="BILIVERDIN REDUCTASE A"/>
    <property type="match status" value="1"/>
</dbReference>
<evidence type="ECO:0000313" key="4">
    <source>
        <dbReference type="Proteomes" id="UP000248039"/>
    </source>
</evidence>
<dbReference type="Pfam" id="PF22725">
    <property type="entry name" value="GFO_IDH_MocA_C3"/>
    <property type="match status" value="1"/>
</dbReference>
<evidence type="ECO:0000259" key="1">
    <source>
        <dbReference type="Pfam" id="PF01408"/>
    </source>
</evidence>
<dbReference type="Gene3D" id="3.40.50.720">
    <property type="entry name" value="NAD(P)-binding Rossmann-like Domain"/>
    <property type="match status" value="1"/>
</dbReference>
<protein>
    <submittedName>
        <fullName evidence="3">Dehydrogenase</fullName>
    </submittedName>
</protein>
<feature type="domain" description="GFO/IDH/MocA-like oxidoreductase" evidence="2">
    <location>
        <begin position="141"/>
        <end position="221"/>
    </location>
</feature>
<dbReference type="InterPro" id="IPR000683">
    <property type="entry name" value="Gfo/Idh/MocA-like_OxRdtase_N"/>
</dbReference>
<dbReference type="Gene3D" id="3.30.360.10">
    <property type="entry name" value="Dihydrodipicolinate Reductase, domain 2"/>
    <property type="match status" value="1"/>
</dbReference>
<dbReference type="PANTHER" id="PTHR43377:SF1">
    <property type="entry name" value="BILIVERDIN REDUCTASE A"/>
    <property type="match status" value="1"/>
</dbReference>
<feature type="domain" description="Gfo/Idh/MocA-like oxidoreductase N-terminal" evidence="1">
    <location>
        <begin position="1"/>
        <end position="105"/>
    </location>
</feature>
<proteinExistence type="predicted"/>
<dbReference type="AlphaFoldDB" id="A0A2V4P4D6"/>
<dbReference type="InterPro" id="IPR051450">
    <property type="entry name" value="Gfo/Idh/MocA_Oxidoreductases"/>
</dbReference>
<reference evidence="3 4" key="1">
    <citation type="submission" date="2018-03" db="EMBL/GenBank/DDBJ databases">
        <title>Bioinformatic expansion and discovery of thiopeptide antibiotics.</title>
        <authorList>
            <person name="Schwalen C.J."/>
            <person name="Hudson G.A."/>
            <person name="Mitchell D.A."/>
        </authorList>
    </citation>
    <scope>NUCLEOTIDE SEQUENCE [LARGE SCALE GENOMIC DNA]</scope>
    <source>
        <strain evidence="3 4">ATCC 21389</strain>
    </source>
</reference>
<name>A0A2V4P4D6_9ACTN</name>
<organism evidence="3 4">
    <name type="scientific">Streptomyces tateyamensis</name>
    <dbReference type="NCBI Taxonomy" id="565073"/>
    <lineage>
        <taxon>Bacteria</taxon>
        <taxon>Bacillati</taxon>
        <taxon>Actinomycetota</taxon>
        <taxon>Actinomycetes</taxon>
        <taxon>Kitasatosporales</taxon>
        <taxon>Streptomycetaceae</taxon>
        <taxon>Streptomyces</taxon>
    </lineage>
</organism>